<feature type="signal peptide" evidence="1">
    <location>
        <begin position="1"/>
        <end position="24"/>
    </location>
</feature>
<evidence type="ECO:0000313" key="2">
    <source>
        <dbReference type="Proteomes" id="UP000504634"/>
    </source>
</evidence>
<gene>
    <name evidence="3" type="primary">LOC115632910</name>
</gene>
<keyword evidence="1" id="KW-0732">Signal</keyword>
<dbReference type="PANTHER" id="PTHR20898:SF1">
    <property type="entry name" value="MD-2-RELATED LIPID-RECOGNITION DOMAIN-CONTAINING PROTEIN"/>
    <property type="match status" value="1"/>
</dbReference>
<dbReference type="Proteomes" id="UP000504634">
    <property type="component" value="Unplaced"/>
</dbReference>
<dbReference type="RefSeq" id="XP_030386060.1">
    <property type="nucleotide sequence ID" value="XM_030530200.1"/>
</dbReference>
<evidence type="ECO:0000313" key="3">
    <source>
        <dbReference type="RefSeq" id="XP_030386060.1"/>
    </source>
</evidence>
<dbReference type="OrthoDB" id="8031286at2759"/>
<sequence>MSVYTLLYLAQILLAILYSHGALAEKMMRPKIKDMKLWSDEKFLSHKLTYDHADPHLNFTLDVHQDVSDVDLHFDTRIINKLDPFYTSTFNITLNLCRILNYSTKSPVGRFVYTFIKEYGNIIESCPIPKGSYAITKFWYPEDPTTAMLPEIDFEVNFAAYHLDASKKRNLIINDHITGEFTVQDVNNLKPGIFAMLPKVG</sequence>
<name>A0A6J2UD44_DROLE</name>
<dbReference type="GeneID" id="115632910"/>
<dbReference type="Pfam" id="PF06477">
    <property type="entry name" value="DUF1091"/>
    <property type="match status" value="1"/>
</dbReference>
<dbReference type="SMART" id="SM00697">
    <property type="entry name" value="DM8"/>
    <property type="match status" value="1"/>
</dbReference>
<feature type="chain" id="PRO_5026931255" evidence="1">
    <location>
        <begin position="25"/>
        <end position="201"/>
    </location>
</feature>
<keyword evidence="2" id="KW-1185">Reference proteome</keyword>
<accession>A0A6J2UD44</accession>
<evidence type="ECO:0000256" key="1">
    <source>
        <dbReference type="SAM" id="SignalP"/>
    </source>
</evidence>
<organism evidence="2 3">
    <name type="scientific">Drosophila lebanonensis</name>
    <name type="common">Fruit fly</name>
    <name type="synonym">Scaptodrosophila lebanonensis</name>
    <dbReference type="NCBI Taxonomy" id="7225"/>
    <lineage>
        <taxon>Eukaryota</taxon>
        <taxon>Metazoa</taxon>
        <taxon>Ecdysozoa</taxon>
        <taxon>Arthropoda</taxon>
        <taxon>Hexapoda</taxon>
        <taxon>Insecta</taxon>
        <taxon>Pterygota</taxon>
        <taxon>Neoptera</taxon>
        <taxon>Endopterygota</taxon>
        <taxon>Diptera</taxon>
        <taxon>Brachycera</taxon>
        <taxon>Muscomorpha</taxon>
        <taxon>Ephydroidea</taxon>
        <taxon>Drosophilidae</taxon>
        <taxon>Scaptodrosophila</taxon>
    </lineage>
</organism>
<dbReference type="PANTHER" id="PTHR20898">
    <property type="entry name" value="DAEDALUS ON 3-RELATED-RELATED"/>
    <property type="match status" value="1"/>
</dbReference>
<dbReference type="InterPro" id="IPR010512">
    <property type="entry name" value="DUF1091"/>
</dbReference>
<protein>
    <submittedName>
        <fullName evidence="3">Uncharacterized protein LOC115632910</fullName>
    </submittedName>
</protein>
<reference evidence="3" key="1">
    <citation type="submission" date="2025-08" db="UniProtKB">
        <authorList>
            <consortium name="RefSeq"/>
        </authorList>
    </citation>
    <scope>IDENTIFICATION</scope>
    <source>
        <strain evidence="3">11010-0011.00</strain>
        <tissue evidence="3">Whole body</tissue>
    </source>
</reference>
<proteinExistence type="predicted"/>
<dbReference type="AlphaFoldDB" id="A0A6J2UD44"/>